<reference evidence="10" key="1">
    <citation type="submission" date="2020-08" db="EMBL/GenBank/DDBJ databases">
        <title>Genome public.</title>
        <authorList>
            <person name="Liu C."/>
            <person name="Sun Q."/>
        </authorList>
    </citation>
    <scope>NUCLEOTIDE SEQUENCE</scope>
    <source>
        <strain evidence="10">NSJ-32</strain>
    </source>
</reference>
<evidence type="ECO:0000256" key="1">
    <source>
        <dbReference type="ARBA" id="ARBA00003726"/>
    </source>
</evidence>
<comment type="similarity">
    <text evidence="3 8">Belongs to the class-I DAHP synthase family.</text>
</comment>
<evidence type="ECO:0000256" key="4">
    <source>
        <dbReference type="ARBA" id="ARBA00022605"/>
    </source>
</evidence>
<dbReference type="PANTHER" id="PTHR21225:SF12">
    <property type="entry name" value="PHOSPHO-2-DEHYDRO-3-DEOXYHEPTONATE ALDOLASE, TYROSINE-INHIBITED"/>
    <property type="match status" value="1"/>
</dbReference>
<protein>
    <recommendedName>
        <fullName evidence="8">Phospho-2-dehydro-3-deoxyheptonate aldolase</fullName>
        <ecNumber evidence="8">2.5.1.54</ecNumber>
    </recommendedName>
</protein>
<dbReference type="Pfam" id="PF00793">
    <property type="entry name" value="DAHP_synth_1"/>
    <property type="match status" value="1"/>
</dbReference>
<dbReference type="Gene3D" id="3.20.20.70">
    <property type="entry name" value="Aldolase class I"/>
    <property type="match status" value="1"/>
</dbReference>
<gene>
    <name evidence="10" type="ORF">H8730_13480</name>
</gene>
<feature type="domain" description="DAHP synthetase I/KDSA" evidence="9">
    <location>
        <begin position="35"/>
        <end position="334"/>
    </location>
</feature>
<dbReference type="PANTHER" id="PTHR21225">
    <property type="entry name" value="PHOSPHO-2-DEHYDRO-3-DEOXYHEPTONATE ALDOLASE DAHP SYNTHETASE"/>
    <property type="match status" value="1"/>
</dbReference>
<keyword evidence="11" id="KW-1185">Reference proteome</keyword>
<evidence type="ECO:0000256" key="6">
    <source>
        <dbReference type="ARBA" id="ARBA00023141"/>
    </source>
</evidence>
<keyword evidence="4 8" id="KW-0028">Amino-acid biosynthesis</keyword>
<evidence type="ECO:0000313" key="11">
    <source>
        <dbReference type="Proteomes" id="UP000657006"/>
    </source>
</evidence>
<keyword evidence="6 8" id="KW-0057">Aromatic amino acid biosynthesis</keyword>
<dbReference type="EC" id="2.5.1.54" evidence="8"/>
<dbReference type="PIRSF" id="PIRSF001361">
    <property type="entry name" value="DAHP_synthase"/>
    <property type="match status" value="1"/>
</dbReference>
<evidence type="ECO:0000313" key="10">
    <source>
        <dbReference type="EMBL" id="MBC8544553.1"/>
    </source>
</evidence>
<comment type="function">
    <text evidence="1 8">Stereospecific condensation of phosphoenolpyruvate (PEP) and D-erythrose-4-phosphate (E4P) giving rise to 3-deoxy-D-arabino-heptulosonate-7-phosphate (DAHP).</text>
</comment>
<dbReference type="GO" id="GO:0008652">
    <property type="term" value="P:amino acid biosynthetic process"/>
    <property type="evidence" value="ECO:0007669"/>
    <property type="project" value="UniProtKB-KW"/>
</dbReference>
<name>A0A926DSP2_9FIRM</name>
<dbReference type="NCBIfam" id="TIGR00034">
    <property type="entry name" value="aroFGH"/>
    <property type="match status" value="1"/>
</dbReference>
<keyword evidence="5 8" id="KW-0808">Transferase</keyword>
<evidence type="ECO:0000256" key="3">
    <source>
        <dbReference type="ARBA" id="ARBA00007985"/>
    </source>
</evidence>
<evidence type="ECO:0000256" key="5">
    <source>
        <dbReference type="ARBA" id="ARBA00022679"/>
    </source>
</evidence>
<sequence>MSFTYERQLPSAAHLKELLPISDAAAKRHKQRVDDMKKILSGELDRLLLIIGPCSADNEDSVCEYIDRLAAVQEKVKDTIFIVPRVYTNKPRTTGEGYKGMMHQPDPTEKPNAFEGMKAIRHMHIRVLSNTDFVAADEMLYPGNYAFLDDVLGYVAIGARSVENQQHRLTCSGLDVPVGMKNGTGGDVSVMFNAIYAAQHGHDFIYQNWEVKTGGNPFTHAILRGGIDERGRNLPNYHYEDLLFVAQEYDGKGFANPGIIVDTNHNNSAKQYEQQPRIASEVLHSMNYEPLLRKMIKGFMVESYLEPGAQKIDEHRIYGKSITDACLGWTETEAMIYSMAERW</sequence>
<evidence type="ECO:0000259" key="9">
    <source>
        <dbReference type="Pfam" id="PF00793"/>
    </source>
</evidence>
<dbReference type="GO" id="GO:0005737">
    <property type="term" value="C:cytoplasm"/>
    <property type="evidence" value="ECO:0007669"/>
    <property type="project" value="TreeGrafter"/>
</dbReference>
<dbReference type="EMBL" id="JACRSQ010000024">
    <property type="protein sequence ID" value="MBC8544553.1"/>
    <property type="molecule type" value="Genomic_DNA"/>
</dbReference>
<dbReference type="NCBIfam" id="NF009395">
    <property type="entry name" value="PRK12755.1"/>
    <property type="match status" value="1"/>
</dbReference>
<evidence type="ECO:0000256" key="8">
    <source>
        <dbReference type="PIRNR" id="PIRNR001361"/>
    </source>
</evidence>
<dbReference type="AlphaFoldDB" id="A0A926DSP2"/>
<dbReference type="RefSeq" id="WP_177714185.1">
    <property type="nucleotide sequence ID" value="NZ_JACRSQ010000024.1"/>
</dbReference>
<dbReference type="InterPro" id="IPR006219">
    <property type="entry name" value="DAHP_synth_1"/>
</dbReference>
<dbReference type="GO" id="GO:0003849">
    <property type="term" value="F:3-deoxy-7-phosphoheptulonate synthase activity"/>
    <property type="evidence" value="ECO:0007669"/>
    <property type="project" value="UniProtKB-EC"/>
</dbReference>
<evidence type="ECO:0000256" key="2">
    <source>
        <dbReference type="ARBA" id="ARBA00004688"/>
    </source>
</evidence>
<organism evidence="10 11">
    <name type="scientific">Bianquea renquensis</name>
    <dbReference type="NCBI Taxonomy" id="2763661"/>
    <lineage>
        <taxon>Bacteria</taxon>
        <taxon>Bacillati</taxon>
        <taxon>Bacillota</taxon>
        <taxon>Clostridia</taxon>
        <taxon>Eubacteriales</taxon>
        <taxon>Bianqueaceae</taxon>
        <taxon>Bianquea</taxon>
    </lineage>
</organism>
<comment type="caution">
    <text evidence="10">The sequence shown here is derived from an EMBL/GenBank/DDBJ whole genome shotgun (WGS) entry which is preliminary data.</text>
</comment>
<dbReference type="Proteomes" id="UP000657006">
    <property type="component" value="Unassembled WGS sequence"/>
</dbReference>
<dbReference type="GO" id="GO:0009073">
    <property type="term" value="P:aromatic amino acid family biosynthetic process"/>
    <property type="evidence" value="ECO:0007669"/>
    <property type="project" value="UniProtKB-KW"/>
</dbReference>
<dbReference type="SUPFAM" id="SSF51569">
    <property type="entry name" value="Aldolase"/>
    <property type="match status" value="1"/>
</dbReference>
<dbReference type="InterPro" id="IPR006218">
    <property type="entry name" value="DAHP1/KDSA"/>
</dbReference>
<comment type="pathway">
    <text evidence="2 8">Metabolic intermediate biosynthesis; chorismate biosynthesis; chorismate from D-erythrose 4-phosphate and phosphoenolpyruvate: step 1/7.</text>
</comment>
<proteinExistence type="inferred from homology"/>
<evidence type="ECO:0000256" key="7">
    <source>
        <dbReference type="ARBA" id="ARBA00047508"/>
    </source>
</evidence>
<comment type="catalytic activity">
    <reaction evidence="7 8">
        <text>D-erythrose 4-phosphate + phosphoenolpyruvate + H2O = 7-phospho-2-dehydro-3-deoxy-D-arabino-heptonate + phosphate</text>
        <dbReference type="Rhea" id="RHEA:14717"/>
        <dbReference type="ChEBI" id="CHEBI:15377"/>
        <dbReference type="ChEBI" id="CHEBI:16897"/>
        <dbReference type="ChEBI" id="CHEBI:43474"/>
        <dbReference type="ChEBI" id="CHEBI:58394"/>
        <dbReference type="ChEBI" id="CHEBI:58702"/>
        <dbReference type="EC" id="2.5.1.54"/>
    </reaction>
</comment>
<accession>A0A926DSP2</accession>
<dbReference type="InterPro" id="IPR013785">
    <property type="entry name" value="Aldolase_TIM"/>
</dbReference>